<proteinExistence type="predicted"/>
<dbReference type="GO" id="GO:0006313">
    <property type="term" value="P:DNA transposition"/>
    <property type="evidence" value="ECO:0007669"/>
    <property type="project" value="InterPro"/>
</dbReference>
<evidence type="ECO:0000313" key="3">
    <source>
        <dbReference type="EMBL" id="SDG36944.1"/>
    </source>
</evidence>
<dbReference type="OrthoDB" id="8261795at2"/>
<dbReference type="EMBL" id="FNBP01000007">
    <property type="protein sequence ID" value="SDG36944.1"/>
    <property type="molecule type" value="Genomic_DNA"/>
</dbReference>
<sequence length="337" mass="36572">MEYFAGLDVSMEETHICVLDRDGTLIREGKARSSPDAISDFLAAGPTCAGVVFETGRMAPMLYHGLTERGIPVQCIESRQAYQALKSLAGHKSDRNDARGLAHLARTGFYKPTHVKSLSAHAIRSLIAARKKLVGQRVTIDNQIRGLVVVFGVRLPRALSPAFKDAALKVSTGVPGLHAALNGLFAAREAILAAVAAIDADVKKMARKSKTCSRLMTVPGVGPITALAFAAAVDDPSRFRRSRDVGPYLGLVPRRHQSGEVDYVGSISKRGDTRVRTLLYEAANVMLTRYAGPLKLKEWALAIGARSTMRKARVALARRLAIVLHAMMRDQTEFQFA</sequence>
<dbReference type="Pfam" id="PF01548">
    <property type="entry name" value="DEDD_Tnp_IS110"/>
    <property type="match status" value="1"/>
</dbReference>
<reference evidence="4" key="1">
    <citation type="submission" date="2016-10" db="EMBL/GenBank/DDBJ databases">
        <authorList>
            <person name="Varghese N."/>
            <person name="Submissions S."/>
        </authorList>
    </citation>
    <scope>NUCLEOTIDE SEQUENCE [LARGE SCALE GENOMIC DNA]</scope>
    <source>
        <strain evidence="4">DSM 16477</strain>
    </source>
</reference>
<dbReference type="RefSeq" id="WP_093742813.1">
    <property type="nucleotide sequence ID" value="NZ_FNBP01000007.1"/>
</dbReference>
<feature type="domain" description="Transposase IS110-like N-terminal" evidence="1">
    <location>
        <begin position="5"/>
        <end position="148"/>
    </location>
</feature>
<dbReference type="NCBIfam" id="NF033542">
    <property type="entry name" value="transpos_IS110"/>
    <property type="match status" value="1"/>
</dbReference>
<dbReference type="Proteomes" id="UP000199399">
    <property type="component" value="Unassembled WGS sequence"/>
</dbReference>
<dbReference type="Pfam" id="PF02371">
    <property type="entry name" value="Transposase_20"/>
    <property type="match status" value="1"/>
</dbReference>
<dbReference type="PANTHER" id="PTHR33055">
    <property type="entry name" value="TRANSPOSASE FOR INSERTION SEQUENCE ELEMENT IS1111A"/>
    <property type="match status" value="1"/>
</dbReference>
<dbReference type="InterPro" id="IPR047650">
    <property type="entry name" value="Transpos_IS110"/>
</dbReference>
<dbReference type="AlphaFoldDB" id="A0A1G7TPN9"/>
<evidence type="ECO:0000259" key="2">
    <source>
        <dbReference type="Pfam" id="PF02371"/>
    </source>
</evidence>
<accession>A0A1G7TPN9</accession>
<protein>
    <submittedName>
        <fullName evidence="3">Transposase</fullName>
    </submittedName>
</protein>
<organism evidence="3 4">
    <name type="scientific">Sulfitobacter delicatus</name>
    <dbReference type="NCBI Taxonomy" id="218672"/>
    <lineage>
        <taxon>Bacteria</taxon>
        <taxon>Pseudomonadati</taxon>
        <taxon>Pseudomonadota</taxon>
        <taxon>Alphaproteobacteria</taxon>
        <taxon>Rhodobacterales</taxon>
        <taxon>Roseobacteraceae</taxon>
        <taxon>Sulfitobacter</taxon>
    </lineage>
</organism>
<name>A0A1G7TPN9_9RHOB</name>
<dbReference type="GO" id="GO:0003677">
    <property type="term" value="F:DNA binding"/>
    <property type="evidence" value="ECO:0007669"/>
    <property type="project" value="InterPro"/>
</dbReference>
<dbReference type="InterPro" id="IPR002525">
    <property type="entry name" value="Transp_IS110-like_N"/>
</dbReference>
<evidence type="ECO:0000259" key="1">
    <source>
        <dbReference type="Pfam" id="PF01548"/>
    </source>
</evidence>
<feature type="domain" description="Transposase IS116/IS110/IS902 C-terminal" evidence="2">
    <location>
        <begin position="212"/>
        <end position="290"/>
    </location>
</feature>
<gene>
    <name evidence="3" type="ORF">SAMN04489759_10712</name>
</gene>
<dbReference type="PANTHER" id="PTHR33055:SF3">
    <property type="entry name" value="PUTATIVE TRANSPOSASE FOR IS117-RELATED"/>
    <property type="match status" value="1"/>
</dbReference>
<dbReference type="GO" id="GO:0004803">
    <property type="term" value="F:transposase activity"/>
    <property type="evidence" value="ECO:0007669"/>
    <property type="project" value="InterPro"/>
</dbReference>
<keyword evidence="4" id="KW-1185">Reference proteome</keyword>
<dbReference type="InterPro" id="IPR003346">
    <property type="entry name" value="Transposase_20"/>
</dbReference>
<evidence type="ECO:0000313" key="4">
    <source>
        <dbReference type="Proteomes" id="UP000199399"/>
    </source>
</evidence>
<dbReference type="STRING" id="218672.SAMN04489759_10712"/>